<feature type="compositionally biased region" description="Pro residues" evidence="1">
    <location>
        <begin position="326"/>
        <end position="336"/>
    </location>
</feature>
<name>A0A1V9XNA0_9ACAR</name>
<organism evidence="2 3">
    <name type="scientific">Tropilaelaps mercedesae</name>
    <dbReference type="NCBI Taxonomy" id="418985"/>
    <lineage>
        <taxon>Eukaryota</taxon>
        <taxon>Metazoa</taxon>
        <taxon>Ecdysozoa</taxon>
        <taxon>Arthropoda</taxon>
        <taxon>Chelicerata</taxon>
        <taxon>Arachnida</taxon>
        <taxon>Acari</taxon>
        <taxon>Parasitiformes</taxon>
        <taxon>Mesostigmata</taxon>
        <taxon>Gamasina</taxon>
        <taxon>Dermanyssoidea</taxon>
        <taxon>Laelapidae</taxon>
        <taxon>Tropilaelaps</taxon>
    </lineage>
</organism>
<proteinExistence type="predicted"/>
<feature type="region of interest" description="Disordered" evidence="1">
    <location>
        <begin position="664"/>
        <end position="717"/>
    </location>
</feature>
<feature type="compositionally biased region" description="Polar residues" evidence="1">
    <location>
        <begin position="402"/>
        <end position="424"/>
    </location>
</feature>
<feature type="region of interest" description="Disordered" evidence="1">
    <location>
        <begin position="326"/>
        <end position="350"/>
    </location>
</feature>
<feature type="region of interest" description="Disordered" evidence="1">
    <location>
        <begin position="1"/>
        <end position="50"/>
    </location>
</feature>
<evidence type="ECO:0000256" key="1">
    <source>
        <dbReference type="SAM" id="MobiDB-lite"/>
    </source>
</evidence>
<accession>A0A1V9XNA0</accession>
<evidence type="ECO:0000313" key="2">
    <source>
        <dbReference type="EMBL" id="OQR74967.1"/>
    </source>
</evidence>
<feature type="compositionally biased region" description="Low complexity" evidence="1">
    <location>
        <begin position="694"/>
        <end position="713"/>
    </location>
</feature>
<feature type="region of interest" description="Disordered" evidence="1">
    <location>
        <begin position="476"/>
        <end position="507"/>
    </location>
</feature>
<feature type="compositionally biased region" description="Basic and acidic residues" evidence="1">
    <location>
        <begin position="1"/>
        <end position="15"/>
    </location>
</feature>
<gene>
    <name evidence="2" type="ORF">BIW11_00863</name>
</gene>
<evidence type="ECO:0000313" key="3">
    <source>
        <dbReference type="Proteomes" id="UP000192247"/>
    </source>
</evidence>
<dbReference type="OrthoDB" id="10403070at2759"/>
<dbReference type="InParanoid" id="A0A1V9XNA0"/>
<feature type="compositionally biased region" description="Low complexity" evidence="1">
    <location>
        <begin position="19"/>
        <end position="34"/>
    </location>
</feature>
<reference evidence="2 3" key="1">
    <citation type="journal article" date="2017" name="Gigascience">
        <title>Draft genome of the honey bee ectoparasitic mite, Tropilaelaps mercedesae, is shaped by the parasitic life history.</title>
        <authorList>
            <person name="Dong X."/>
            <person name="Armstrong S.D."/>
            <person name="Xia D."/>
            <person name="Makepeace B.L."/>
            <person name="Darby A.C."/>
            <person name="Kadowaki T."/>
        </authorList>
    </citation>
    <scope>NUCLEOTIDE SEQUENCE [LARGE SCALE GENOMIC DNA]</scope>
    <source>
        <strain evidence="2">Wuxi-XJTLU</strain>
    </source>
</reference>
<feature type="region of interest" description="Disordered" evidence="1">
    <location>
        <begin position="838"/>
        <end position="977"/>
    </location>
</feature>
<feature type="compositionally biased region" description="Basic and acidic residues" evidence="1">
    <location>
        <begin position="674"/>
        <end position="685"/>
    </location>
</feature>
<feature type="compositionally biased region" description="Polar residues" evidence="1">
    <location>
        <begin position="489"/>
        <end position="499"/>
    </location>
</feature>
<dbReference type="AlphaFoldDB" id="A0A1V9XNA0"/>
<dbReference type="EMBL" id="MNPL01007087">
    <property type="protein sequence ID" value="OQR74967.1"/>
    <property type="molecule type" value="Genomic_DNA"/>
</dbReference>
<comment type="caution">
    <text evidence="2">The sequence shown here is derived from an EMBL/GenBank/DDBJ whole genome shotgun (WGS) entry which is preliminary data.</text>
</comment>
<keyword evidence="3" id="KW-1185">Reference proteome</keyword>
<protein>
    <submittedName>
        <fullName evidence="2">Uncharacterized protein</fullName>
    </submittedName>
</protein>
<feature type="region of interest" description="Disordered" evidence="1">
    <location>
        <begin position="370"/>
        <end position="430"/>
    </location>
</feature>
<dbReference type="Proteomes" id="UP000192247">
    <property type="component" value="Unassembled WGS sequence"/>
</dbReference>
<sequence>MNPKRKDSTCDRRSPDVYSTSSAASSTKNTNSASQHHHVAQSGATRGARPRLNLQDSLREMNSVMRALDHAQLDSQGRLDELNGVLEGSPNNSVEPAEEALETLLRNQQSLLRQLADSRSQLSALEYQYQVAGNIQPSGCGLRVPSSKVGRGASQEVNAAVRVSQGANALVEHLRAQVQETAEEYRRAQGALEGVRLGQRTAATAGLPIDAYGEPEVEEVFERADPEGDAPVSDDNKIGNMQSSNARFARRLMPHGAPMSAPYTSTVTSFEFPETPEQSDIEDKIRKLNETKQQIDALRGIISKLKGGHGCPIPSRATPRPVPIYGTPPTPAPPIQPASNTAQQRRRQQLQDITRSLQKIETLIQREVTQTQSQLDVAPVGKSASVPGPSLQVPSDDLLSPLGQSHQRRNLSVSCDPNHSNPQRTGVRPRFNSCNNVAPPPEHTLQTPQQLAWGDAYSYPYGQPLLDVPPAYVQRGSQPRSLTEVATWGGSSTQDNSDNGEVGSDDCTDSEMERLAGAVGVDPLTELDPTMASLVAGMVRSARPKVREEPAGGVGPTGGVGTCEHCSHLATYTQMLTLSLVQANEVINGQQREIERLRGALMRPPASEAAAHISGVCPLNNQVTPGLRANNYVDNLKSLSTLNLLNQTAGVGLSGAPMATPLERRAAPAAATGERNDLGRDDERRRRPNKNSMNNQVNFCSSSSNNNSRYSSNPELNHRDGDLLATSGAISGASCAVNGGKVSLAQLSRERLEMQPALDAATAFLSTRAGELCTPDVLIQTCRCLLDQLTPAGVSHKHILRVLQPTLGQFLARPVEPNQIMETLTGVLQRELVQLAKSGTATPPERAFGAGVSGISDRSTAGNEQTEDAEGASGGDVEGGEEMTEADRGADDVPPEALPSPLAVATESDREHPVGSTASGNSCPSLDHVPTRETAEPTQAGCAASSATISPAGPSPSDAIIVSNSSSIVPTGPDDAK</sequence>